<dbReference type="Pfam" id="PF00828">
    <property type="entry name" value="Ribosomal_L27A"/>
    <property type="match status" value="1"/>
</dbReference>
<dbReference type="PATRIC" id="fig|471821.5.peg.144"/>
<comment type="function">
    <text evidence="4">Binds to the 23S rRNA.</text>
</comment>
<evidence type="ECO:0000313" key="9">
    <source>
        <dbReference type="Proteomes" id="UP000001691"/>
    </source>
</evidence>
<comment type="similarity">
    <text evidence="1 4 5">Belongs to the universal ribosomal protein uL15 family.</text>
</comment>
<feature type="domain" description="Large ribosomal subunit protein uL15/eL18" evidence="7">
    <location>
        <begin position="79"/>
        <end position="146"/>
    </location>
</feature>
<dbReference type="Proteomes" id="UP000001691">
    <property type="component" value="Chromosome"/>
</dbReference>
<evidence type="ECO:0000256" key="4">
    <source>
        <dbReference type="HAMAP-Rule" id="MF_01341"/>
    </source>
</evidence>
<keyword evidence="4" id="KW-0694">RNA-binding</keyword>
<dbReference type="NCBIfam" id="TIGR01071">
    <property type="entry name" value="rplO_bact"/>
    <property type="match status" value="1"/>
</dbReference>
<organism evidence="8 9">
    <name type="scientific">Endomicrobium trichonymphae</name>
    <dbReference type="NCBI Taxonomy" id="1408204"/>
    <lineage>
        <taxon>Bacteria</taxon>
        <taxon>Pseudomonadati</taxon>
        <taxon>Elusimicrobiota</taxon>
        <taxon>Endomicrobiia</taxon>
        <taxon>Endomicrobiales</taxon>
        <taxon>Endomicrobiaceae</taxon>
        <taxon>Candidatus Endomicrobiellum</taxon>
    </lineage>
</organism>
<dbReference type="GO" id="GO:0006412">
    <property type="term" value="P:translation"/>
    <property type="evidence" value="ECO:0007669"/>
    <property type="project" value="UniProtKB-UniRule"/>
</dbReference>
<dbReference type="GO" id="GO:0003735">
    <property type="term" value="F:structural constituent of ribosome"/>
    <property type="evidence" value="ECO:0007669"/>
    <property type="project" value="InterPro"/>
</dbReference>
<dbReference type="KEGG" id="rsd:TGRD_100"/>
<evidence type="ECO:0000259" key="7">
    <source>
        <dbReference type="Pfam" id="PF00828"/>
    </source>
</evidence>
<dbReference type="GO" id="GO:0019843">
    <property type="term" value="F:rRNA binding"/>
    <property type="evidence" value="ECO:0007669"/>
    <property type="project" value="UniProtKB-UniRule"/>
</dbReference>
<feature type="compositionally biased region" description="Basic and acidic residues" evidence="6">
    <location>
        <begin position="42"/>
        <end position="51"/>
    </location>
</feature>
<reference evidence="9" key="1">
    <citation type="journal article" date="2008" name="Proc. Natl. Acad. Sci. U.S.A.">
        <title>Complete genome of the uncultured termite group 1 bacteria in a single host protist cell.</title>
        <authorList>
            <person name="Hongoh Y."/>
            <person name="Sharma V.K."/>
            <person name="Prakash T."/>
            <person name="Noda S."/>
            <person name="Taylor T.D."/>
            <person name="Kudo T."/>
            <person name="Sakaki Y."/>
            <person name="Toyoda A."/>
            <person name="Hattori M."/>
            <person name="Ohkuma M."/>
        </authorList>
    </citation>
    <scope>NUCLEOTIDE SEQUENCE [LARGE SCALE GENOMIC DNA]</scope>
    <source>
        <strain evidence="9">Rs-D17 genomovar Ri2008</strain>
    </source>
</reference>
<dbReference type="STRING" id="471821.TGRD_100"/>
<dbReference type="SUPFAM" id="SSF52080">
    <property type="entry name" value="Ribosomal proteins L15p and L18e"/>
    <property type="match status" value="1"/>
</dbReference>
<protein>
    <recommendedName>
        <fullName evidence="4">Large ribosomal subunit protein uL15</fullName>
    </recommendedName>
</protein>
<feature type="compositionally biased region" description="Basic residues" evidence="6">
    <location>
        <begin position="11"/>
        <end position="20"/>
    </location>
</feature>
<accession>B1GZA1</accession>
<dbReference type="EMBL" id="AP009510">
    <property type="protein sequence ID" value="BAG13583.1"/>
    <property type="molecule type" value="Genomic_DNA"/>
</dbReference>
<sequence length="149" mass="16022">MIGLNNLKPAKGSKHRKKIVGRGVGSGHGRTSTRGCKGQKSRSGDGSKKIGFEGGQTPIFRRIPKRGFRNNHFRGEYEIVNVDKLDKFEMGAEITPTSLKEAGFVAKTRLVKILGGGNVKKPFTVKVAAFSKSALDKIKAAGGKAEIVK</sequence>
<dbReference type="HAMAP" id="MF_01341">
    <property type="entry name" value="Ribosomal_uL15"/>
    <property type="match status" value="1"/>
</dbReference>
<dbReference type="AlphaFoldDB" id="B1GZA1"/>
<dbReference type="GO" id="GO:0022625">
    <property type="term" value="C:cytosolic large ribosomal subunit"/>
    <property type="evidence" value="ECO:0007669"/>
    <property type="project" value="TreeGrafter"/>
</dbReference>
<comment type="subunit">
    <text evidence="4">Part of the 50S ribosomal subunit.</text>
</comment>
<evidence type="ECO:0000256" key="5">
    <source>
        <dbReference type="RuleBase" id="RU003888"/>
    </source>
</evidence>
<gene>
    <name evidence="4" type="primary">rplO</name>
    <name evidence="8" type="ordered locus">TGRD_100</name>
</gene>
<dbReference type="InterPro" id="IPR036227">
    <property type="entry name" value="Ribosomal_uL15/eL18_sf"/>
</dbReference>
<evidence type="ECO:0000256" key="3">
    <source>
        <dbReference type="ARBA" id="ARBA00023274"/>
    </source>
</evidence>
<name>B1GZA1_ENDTX</name>
<dbReference type="Gene3D" id="3.100.10.10">
    <property type="match status" value="1"/>
</dbReference>
<keyword evidence="2 4" id="KW-0689">Ribosomal protein</keyword>
<dbReference type="PANTHER" id="PTHR12934">
    <property type="entry name" value="50S RIBOSOMAL PROTEIN L15"/>
    <property type="match status" value="1"/>
</dbReference>
<dbReference type="InterPro" id="IPR005749">
    <property type="entry name" value="Ribosomal_uL15_bac-type"/>
</dbReference>
<dbReference type="PANTHER" id="PTHR12934:SF11">
    <property type="entry name" value="LARGE RIBOSOMAL SUBUNIT PROTEIN UL15M"/>
    <property type="match status" value="1"/>
</dbReference>
<evidence type="ECO:0000256" key="1">
    <source>
        <dbReference type="ARBA" id="ARBA00007320"/>
    </source>
</evidence>
<proteinExistence type="inferred from homology"/>
<feature type="region of interest" description="Disordered" evidence="6">
    <location>
        <begin position="1"/>
        <end position="56"/>
    </location>
</feature>
<dbReference type="RefSeq" id="WP_015423112.1">
    <property type="nucleotide sequence ID" value="NC_020419.1"/>
</dbReference>
<dbReference type="InterPro" id="IPR030878">
    <property type="entry name" value="Ribosomal_uL15"/>
</dbReference>
<evidence type="ECO:0000313" key="8">
    <source>
        <dbReference type="EMBL" id="BAG13583.1"/>
    </source>
</evidence>
<dbReference type="InterPro" id="IPR001196">
    <property type="entry name" value="Ribosomal_uL15_CS"/>
</dbReference>
<dbReference type="PROSITE" id="PS00475">
    <property type="entry name" value="RIBOSOMAL_L15"/>
    <property type="match status" value="1"/>
</dbReference>
<keyword evidence="9" id="KW-1185">Reference proteome</keyword>
<evidence type="ECO:0000256" key="6">
    <source>
        <dbReference type="SAM" id="MobiDB-lite"/>
    </source>
</evidence>
<dbReference type="HOGENOM" id="CLU_055188_4_2_0"/>
<evidence type="ECO:0000256" key="2">
    <source>
        <dbReference type="ARBA" id="ARBA00022980"/>
    </source>
</evidence>
<keyword evidence="3 4" id="KW-0687">Ribonucleoprotein</keyword>
<keyword evidence="4" id="KW-0699">rRNA-binding</keyword>
<dbReference type="InterPro" id="IPR021131">
    <property type="entry name" value="Ribosomal_uL15/eL18"/>
</dbReference>